<keyword evidence="2" id="KW-1185">Reference proteome</keyword>
<feature type="non-terminal residue" evidence="1">
    <location>
        <position position="80"/>
    </location>
</feature>
<comment type="caution">
    <text evidence="1">The sequence shown here is derived from an EMBL/GenBank/DDBJ whole genome shotgun (WGS) entry which is preliminary data.</text>
</comment>
<protein>
    <submittedName>
        <fullName evidence="1">Uncharacterized protein</fullName>
    </submittedName>
</protein>
<dbReference type="AlphaFoldDB" id="A0AA38G7J5"/>
<reference evidence="1 2" key="1">
    <citation type="journal article" date="2021" name="Nat. Plants">
        <title>The Taxus genome provides insights into paclitaxel biosynthesis.</title>
        <authorList>
            <person name="Xiong X."/>
            <person name="Gou J."/>
            <person name="Liao Q."/>
            <person name="Li Y."/>
            <person name="Zhou Q."/>
            <person name="Bi G."/>
            <person name="Li C."/>
            <person name="Du R."/>
            <person name="Wang X."/>
            <person name="Sun T."/>
            <person name="Guo L."/>
            <person name="Liang H."/>
            <person name="Lu P."/>
            <person name="Wu Y."/>
            <person name="Zhang Z."/>
            <person name="Ro D.K."/>
            <person name="Shang Y."/>
            <person name="Huang S."/>
            <person name="Yan J."/>
        </authorList>
    </citation>
    <scope>NUCLEOTIDE SEQUENCE [LARGE SCALE GENOMIC DNA]</scope>
    <source>
        <strain evidence="1">Ta-2019</strain>
    </source>
</reference>
<name>A0AA38G7J5_TAXCH</name>
<accession>A0AA38G7J5</accession>
<evidence type="ECO:0000313" key="2">
    <source>
        <dbReference type="Proteomes" id="UP000824469"/>
    </source>
</evidence>
<sequence>MENIGPISWIDMAFDANQDPPSKKIWDRVSLTCQKVEGLSIETGKVGSVSSSNLNNDNESFKNYGSYFKSMDRSNSLQKS</sequence>
<gene>
    <name evidence="1" type="ORF">KI387_019470</name>
</gene>
<evidence type="ECO:0000313" key="1">
    <source>
        <dbReference type="EMBL" id="KAH9317701.1"/>
    </source>
</evidence>
<proteinExistence type="predicted"/>
<organism evidence="1 2">
    <name type="scientific">Taxus chinensis</name>
    <name type="common">Chinese yew</name>
    <name type="synonym">Taxus wallichiana var. chinensis</name>
    <dbReference type="NCBI Taxonomy" id="29808"/>
    <lineage>
        <taxon>Eukaryota</taxon>
        <taxon>Viridiplantae</taxon>
        <taxon>Streptophyta</taxon>
        <taxon>Embryophyta</taxon>
        <taxon>Tracheophyta</taxon>
        <taxon>Spermatophyta</taxon>
        <taxon>Pinopsida</taxon>
        <taxon>Pinidae</taxon>
        <taxon>Conifers II</taxon>
        <taxon>Cupressales</taxon>
        <taxon>Taxaceae</taxon>
        <taxon>Taxus</taxon>
    </lineage>
</organism>
<dbReference type="Proteomes" id="UP000824469">
    <property type="component" value="Unassembled WGS sequence"/>
</dbReference>
<dbReference type="EMBL" id="JAHRHJ020000004">
    <property type="protein sequence ID" value="KAH9317701.1"/>
    <property type="molecule type" value="Genomic_DNA"/>
</dbReference>